<comment type="caution">
    <text evidence="2">The sequence shown here is derived from an EMBL/GenBank/DDBJ whole genome shotgun (WGS) entry which is preliminary data.</text>
</comment>
<feature type="domain" description="Transposase IS200-like" evidence="1">
    <location>
        <begin position="9"/>
        <end position="133"/>
    </location>
</feature>
<dbReference type="EMBL" id="BMYZ01000004">
    <property type="protein sequence ID" value="GGY86119.1"/>
    <property type="molecule type" value="Genomic_DNA"/>
</dbReference>
<dbReference type="InterPro" id="IPR052715">
    <property type="entry name" value="RAYT_transposase"/>
</dbReference>
<proteinExistence type="predicted"/>
<dbReference type="InterPro" id="IPR036515">
    <property type="entry name" value="Transposase_17_sf"/>
</dbReference>
<reference evidence="3" key="1">
    <citation type="journal article" date="2019" name="Int. J. Syst. Evol. Microbiol.">
        <title>The Global Catalogue of Microorganisms (GCM) 10K type strain sequencing project: providing services to taxonomists for standard genome sequencing and annotation.</title>
        <authorList>
            <consortium name="The Broad Institute Genomics Platform"/>
            <consortium name="The Broad Institute Genome Sequencing Center for Infectious Disease"/>
            <person name="Wu L."/>
            <person name="Ma J."/>
        </authorList>
    </citation>
    <scope>NUCLEOTIDE SEQUENCE [LARGE SCALE GENOMIC DNA]</scope>
    <source>
        <strain evidence="3">KCTC 32239</strain>
    </source>
</reference>
<gene>
    <name evidence="2" type="ORF">GCM10011613_33960</name>
</gene>
<keyword evidence="3" id="KW-1185">Reference proteome</keyword>
<dbReference type="NCBIfam" id="NF047646">
    <property type="entry name" value="REP_Tyr_transpos"/>
    <property type="match status" value="1"/>
</dbReference>
<dbReference type="PANTHER" id="PTHR36966">
    <property type="entry name" value="REP-ASSOCIATED TYROSINE TRANSPOSASE"/>
    <property type="match status" value="1"/>
</dbReference>
<dbReference type="SUPFAM" id="SSF143422">
    <property type="entry name" value="Transposase IS200-like"/>
    <property type="match status" value="1"/>
</dbReference>
<dbReference type="RefSeq" id="WP_189420803.1">
    <property type="nucleotide sequence ID" value="NZ_BMYZ01000004.1"/>
</dbReference>
<dbReference type="InterPro" id="IPR002686">
    <property type="entry name" value="Transposase_17"/>
</dbReference>
<dbReference type="PANTHER" id="PTHR36966:SF1">
    <property type="entry name" value="REP-ASSOCIATED TYROSINE TRANSPOSASE"/>
    <property type="match status" value="1"/>
</dbReference>
<evidence type="ECO:0000313" key="2">
    <source>
        <dbReference type="EMBL" id="GGY86119.1"/>
    </source>
</evidence>
<dbReference type="Gene3D" id="3.30.70.1290">
    <property type="entry name" value="Transposase IS200-like"/>
    <property type="match status" value="1"/>
</dbReference>
<name>A0ABQ3B9R1_9GAMM</name>
<organism evidence="2 3">
    <name type="scientific">Cellvibrio zantedeschiae</name>
    <dbReference type="NCBI Taxonomy" id="1237077"/>
    <lineage>
        <taxon>Bacteria</taxon>
        <taxon>Pseudomonadati</taxon>
        <taxon>Pseudomonadota</taxon>
        <taxon>Gammaproteobacteria</taxon>
        <taxon>Cellvibrionales</taxon>
        <taxon>Cellvibrionaceae</taxon>
        <taxon>Cellvibrio</taxon>
    </lineage>
</organism>
<protein>
    <submittedName>
        <fullName evidence="2">Transposase</fullName>
    </submittedName>
</protein>
<dbReference type="Pfam" id="PF01797">
    <property type="entry name" value="Y1_Tnp"/>
    <property type="match status" value="1"/>
</dbReference>
<accession>A0ABQ3B9R1</accession>
<evidence type="ECO:0000259" key="1">
    <source>
        <dbReference type="SMART" id="SM01321"/>
    </source>
</evidence>
<sequence>MPNYRRAQITGATWFFTVNLLERHNNNLLIEEISLLKACIKKVYRTHPFEIIAWVILPDHMHCLWKLPEGDTDYATRWRLIKSYFSKSLAPKEYRSPARIKNGERGIWQRHYWEHWIRNELDFQRHFDYIHRNPLKHGLVTRVSDWPHSTFHKYVKAGLYSESWCGDNAIDIEFGD</sequence>
<dbReference type="Proteomes" id="UP000619761">
    <property type="component" value="Unassembled WGS sequence"/>
</dbReference>
<dbReference type="SMART" id="SM01321">
    <property type="entry name" value="Y1_Tnp"/>
    <property type="match status" value="1"/>
</dbReference>
<evidence type="ECO:0000313" key="3">
    <source>
        <dbReference type="Proteomes" id="UP000619761"/>
    </source>
</evidence>